<sequence length="83" mass="9681">MIELIKSIKELHKMFLKEEMDVENELSIVDSQIHELEKKIGLQLPSDYVMFLKNVNGLESYCEGYNFGSFLSTSDIRPLPERE</sequence>
<proteinExistence type="predicted"/>
<evidence type="ECO:0008006" key="3">
    <source>
        <dbReference type="Google" id="ProtNLM"/>
    </source>
</evidence>
<dbReference type="SUPFAM" id="SSF160631">
    <property type="entry name" value="SMI1/KNR4-like"/>
    <property type="match status" value="1"/>
</dbReference>
<dbReference type="OrthoDB" id="893746at2"/>
<organism evidence="1 2">
    <name type="scientific">Flammeovirga pacifica</name>
    <dbReference type="NCBI Taxonomy" id="915059"/>
    <lineage>
        <taxon>Bacteria</taxon>
        <taxon>Pseudomonadati</taxon>
        <taxon>Bacteroidota</taxon>
        <taxon>Cytophagia</taxon>
        <taxon>Cytophagales</taxon>
        <taxon>Flammeovirgaceae</taxon>
        <taxon>Flammeovirga</taxon>
    </lineage>
</organism>
<dbReference type="InterPro" id="IPR037883">
    <property type="entry name" value="Knr4/Smi1-like_sf"/>
</dbReference>
<dbReference type="RefSeq" id="WP_044228070.1">
    <property type="nucleotide sequence ID" value="NZ_JRYR02000001.1"/>
</dbReference>
<keyword evidence="2" id="KW-1185">Reference proteome</keyword>
<dbReference type="Pfam" id="PF14568">
    <property type="entry name" value="SUKH_6"/>
    <property type="match status" value="1"/>
</dbReference>
<dbReference type="EMBL" id="JRYR02000001">
    <property type="protein sequence ID" value="OHX66423.1"/>
    <property type="molecule type" value="Genomic_DNA"/>
</dbReference>
<reference evidence="1 2" key="1">
    <citation type="journal article" date="2012" name="Int. J. Syst. Evol. Microbiol.">
        <title>Flammeovirga pacifica sp. nov., isolated from deep-sea sediment.</title>
        <authorList>
            <person name="Xu H."/>
            <person name="Fu Y."/>
            <person name="Yang N."/>
            <person name="Ding Z."/>
            <person name="Lai Q."/>
            <person name="Zeng R."/>
        </authorList>
    </citation>
    <scope>NUCLEOTIDE SEQUENCE [LARGE SCALE GENOMIC DNA]</scope>
    <source>
        <strain evidence="2">DSM 24597 / LMG 26175 / WPAGA1</strain>
    </source>
</reference>
<gene>
    <name evidence="1" type="ORF">NH26_08665</name>
</gene>
<dbReference type="Gene3D" id="3.40.1580.10">
    <property type="entry name" value="SMI1/KNR4-like"/>
    <property type="match status" value="1"/>
</dbReference>
<evidence type="ECO:0000313" key="2">
    <source>
        <dbReference type="Proteomes" id="UP000179797"/>
    </source>
</evidence>
<accession>A0A1S1YZR1</accession>
<dbReference type="Proteomes" id="UP000179797">
    <property type="component" value="Unassembled WGS sequence"/>
</dbReference>
<evidence type="ECO:0000313" key="1">
    <source>
        <dbReference type="EMBL" id="OHX66423.1"/>
    </source>
</evidence>
<name>A0A1S1YZR1_FLAPC</name>
<comment type="caution">
    <text evidence="1">The sequence shown here is derived from an EMBL/GenBank/DDBJ whole genome shotgun (WGS) entry which is preliminary data.</text>
</comment>
<dbReference type="AlphaFoldDB" id="A0A1S1YZR1"/>
<protein>
    <recommendedName>
        <fullName evidence="3">Knr4/Smi1-like domain-containing protein</fullName>
    </recommendedName>
</protein>